<sequence length="216" mass="23128">MSFQLPNGSTFDFAATYGTAVTVTAISNASTAVATATGHSLVEGDIVALTSGWVRLTGRAFRVGAVTSDTFELEGVDTTSTQRYPVGTSAGSASKVLTWVNIPQITEVASAGGEQQFYQFGFLEEDEDRQIPTTKSPSTLTLTVADDPSQPFVPVVEAADELKEQRIQRLNLVNGDIILYNSIASITNTPSLTRNQLMVRTITLAQQGRVTRYKGA</sequence>
<protein>
    <submittedName>
        <fullName evidence="1">Tail constituent protein</fullName>
    </submittedName>
</protein>
<dbReference type="InterPro" id="IPR014918">
    <property type="entry name" value="Phage_tail_3"/>
</dbReference>
<dbReference type="EMBL" id="KU862660">
    <property type="protein sequence ID" value="ANA49260.1"/>
    <property type="molecule type" value="Genomic_DNA"/>
</dbReference>
<dbReference type="OrthoDB" id="23090at10239"/>
<proteinExistence type="predicted"/>
<gene>
    <name evidence="1" type="ORF">PMW_135</name>
</gene>
<dbReference type="Pfam" id="PF08813">
    <property type="entry name" value="Phage_tail_3"/>
    <property type="match status" value="1"/>
</dbReference>
<keyword evidence="2" id="KW-1185">Reference proteome</keyword>
<organism evidence="1 2">
    <name type="scientific">Pseudomonas phage phiPMW</name>
    <dbReference type="NCBI Taxonomy" id="1815582"/>
    <lineage>
        <taxon>Viruses</taxon>
        <taxon>Duplodnaviria</taxon>
        <taxon>Heunggongvirae</taxon>
        <taxon>Uroviricota</taxon>
        <taxon>Caudoviricetes</taxon>
        <taxon>Plaisancevirus</taxon>
        <taxon>Plaisancevirus PMW</taxon>
    </lineage>
</organism>
<dbReference type="Proteomes" id="UP000223738">
    <property type="component" value="Segment"/>
</dbReference>
<accession>A0A1S5R1H0</accession>
<evidence type="ECO:0000313" key="1">
    <source>
        <dbReference type="EMBL" id="ANA49260.1"/>
    </source>
</evidence>
<reference evidence="1 2" key="1">
    <citation type="submission" date="2016-03" db="EMBL/GenBank/DDBJ databases">
        <title>Characterization of pf16 and phiPMW: Two novel phages infecting Pseudomonas putida PpG1.</title>
        <authorList>
            <person name="Magill D.J."/>
            <person name="Krylov V.N."/>
            <person name="Allen C.C.R."/>
            <person name="McGrath J.W."/>
            <person name="Quinn J.P."/>
            <person name="Kulakov L.A."/>
        </authorList>
    </citation>
    <scope>NUCLEOTIDE SEQUENCE [LARGE SCALE GENOMIC DNA]</scope>
</reference>
<evidence type="ECO:0000313" key="2">
    <source>
        <dbReference type="Proteomes" id="UP000223738"/>
    </source>
</evidence>
<name>A0A1S5R1H0_9CAUD</name>